<evidence type="ECO:0000256" key="2">
    <source>
        <dbReference type="ARBA" id="ARBA00023315"/>
    </source>
</evidence>
<gene>
    <name evidence="4" type="ORF">GCM10011521_23470</name>
</gene>
<sequence>MARLAAGTDTLLVRPAAAQDATGVATLLGVLGYPCDRDEAAGRLRAVAEEPGQQVLVADRHGCLVGLLALDIRYYLPLGGPTCRITALAVSAGEQRQGVGRMLLREAEQRARQAGAARIELTSGAQRAEAHDFYRACGYEDGALRFLKRLGD</sequence>
<dbReference type="PROSITE" id="PS51186">
    <property type="entry name" value="GNAT"/>
    <property type="match status" value="1"/>
</dbReference>
<name>A0ABQ1HNZ5_9GAMM</name>
<dbReference type="Proteomes" id="UP000623419">
    <property type="component" value="Unassembled WGS sequence"/>
</dbReference>
<dbReference type="SUPFAM" id="SSF55729">
    <property type="entry name" value="Acyl-CoA N-acyltransferases (Nat)"/>
    <property type="match status" value="1"/>
</dbReference>
<comment type="caution">
    <text evidence="4">The sequence shown here is derived from an EMBL/GenBank/DDBJ whole genome shotgun (WGS) entry which is preliminary data.</text>
</comment>
<evidence type="ECO:0000313" key="4">
    <source>
        <dbReference type="EMBL" id="GGA84388.1"/>
    </source>
</evidence>
<evidence type="ECO:0000256" key="1">
    <source>
        <dbReference type="ARBA" id="ARBA00022679"/>
    </source>
</evidence>
<feature type="domain" description="N-acetyltransferase" evidence="3">
    <location>
        <begin position="11"/>
        <end position="152"/>
    </location>
</feature>
<protein>
    <submittedName>
        <fullName evidence="4">N-acetyltransferase GCN5</fullName>
    </submittedName>
</protein>
<dbReference type="InterPro" id="IPR050832">
    <property type="entry name" value="Bact_Acetyltransf"/>
</dbReference>
<dbReference type="RefSeq" id="WP_188664412.1">
    <property type="nucleotide sequence ID" value="NZ_BMKC01000003.1"/>
</dbReference>
<dbReference type="CDD" id="cd04301">
    <property type="entry name" value="NAT_SF"/>
    <property type="match status" value="1"/>
</dbReference>
<evidence type="ECO:0000259" key="3">
    <source>
        <dbReference type="PROSITE" id="PS51186"/>
    </source>
</evidence>
<reference evidence="5" key="1">
    <citation type="journal article" date="2019" name="Int. J. Syst. Evol. Microbiol.">
        <title>The Global Catalogue of Microorganisms (GCM) 10K type strain sequencing project: providing services to taxonomists for standard genome sequencing and annotation.</title>
        <authorList>
            <consortium name="The Broad Institute Genomics Platform"/>
            <consortium name="The Broad Institute Genome Sequencing Center for Infectious Disease"/>
            <person name="Wu L."/>
            <person name="Ma J."/>
        </authorList>
    </citation>
    <scope>NUCLEOTIDE SEQUENCE [LARGE SCALE GENOMIC DNA]</scope>
    <source>
        <strain evidence="5">CGMCC 1.15905</strain>
    </source>
</reference>
<keyword evidence="1" id="KW-0808">Transferase</keyword>
<evidence type="ECO:0000313" key="5">
    <source>
        <dbReference type="Proteomes" id="UP000623419"/>
    </source>
</evidence>
<dbReference type="Pfam" id="PF00583">
    <property type="entry name" value="Acetyltransf_1"/>
    <property type="match status" value="1"/>
</dbReference>
<keyword evidence="2" id="KW-0012">Acyltransferase</keyword>
<proteinExistence type="predicted"/>
<dbReference type="InterPro" id="IPR000182">
    <property type="entry name" value="GNAT_dom"/>
</dbReference>
<dbReference type="InterPro" id="IPR016181">
    <property type="entry name" value="Acyl_CoA_acyltransferase"/>
</dbReference>
<dbReference type="PANTHER" id="PTHR43877">
    <property type="entry name" value="AMINOALKYLPHOSPHONATE N-ACETYLTRANSFERASE-RELATED-RELATED"/>
    <property type="match status" value="1"/>
</dbReference>
<dbReference type="EMBL" id="BMKC01000003">
    <property type="protein sequence ID" value="GGA84388.1"/>
    <property type="molecule type" value="Genomic_DNA"/>
</dbReference>
<accession>A0ABQ1HNZ5</accession>
<dbReference type="Gene3D" id="3.40.630.30">
    <property type="match status" value="1"/>
</dbReference>
<keyword evidence="5" id="KW-1185">Reference proteome</keyword>
<organism evidence="4 5">
    <name type="scientific">Arenimonas soli</name>
    <dbReference type="NCBI Taxonomy" id="2269504"/>
    <lineage>
        <taxon>Bacteria</taxon>
        <taxon>Pseudomonadati</taxon>
        <taxon>Pseudomonadota</taxon>
        <taxon>Gammaproteobacteria</taxon>
        <taxon>Lysobacterales</taxon>
        <taxon>Lysobacteraceae</taxon>
        <taxon>Arenimonas</taxon>
    </lineage>
</organism>